<feature type="compositionally biased region" description="Basic and acidic residues" evidence="1">
    <location>
        <begin position="35"/>
        <end position="51"/>
    </location>
</feature>
<proteinExistence type="predicted"/>
<reference evidence="2" key="1">
    <citation type="submission" date="2014-09" db="EMBL/GenBank/DDBJ databases">
        <authorList>
            <person name="Magalhaes I.L.F."/>
            <person name="Oliveira U."/>
            <person name="Santos F.R."/>
            <person name="Vidigal T.H.D.A."/>
            <person name="Brescovit A.D."/>
            <person name="Santos A.J."/>
        </authorList>
    </citation>
    <scope>NUCLEOTIDE SEQUENCE</scope>
    <source>
        <tissue evidence="2">Shoot tissue taken approximately 20 cm above the soil surface</tissue>
    </source>
</reference>
<feature type="compositionally biased region" description="Basic and acidic residues" evidence="1">
    <location>
        <begin position="19"/>
        <end position="28"/>
    </location>
</feature>
<evidence type="ECO:0000256" key="1">
    <source>
        <dbReference type="SAM" id="MobiDB-lite"/>
    </source>
</evidence>
<evidence type="ECO:0000313" key="2">
    <source>
        <dbReference type="EMBL" id="JAD44550.1"/>
    </source>
</evidence>
<organism evidence="2">
    <name type="scientific">Arundo donax</name>
    <name type="common">Giant reed</name>
    <name type="synonym">Donax arundinaceus</name>
    <dbReference type="NCBI Taxonomy" id="35708"/>
    <lineage>
        <taxon>Eukaryota</taxon>
        <taxon>Viridiplantae</taxon>
        <taxon>Streptophyta</taxon>
        <taxon>Embryophyta</taxon>
        <taxon>Tracheophyta</taxon>
        <taxon>Spermatophyta</taxon>
        <taxon>Magnoliopsida</taxon>
        <taxon>Liliopsida</taxon>
        <taxon>Poales</taxon>
        <taxon>Poaceae</taxon>
        <taxon>PACMAD clade</taxon>
        <taxon>Arundinoideae</taxon>
        <taxon>Arundineae</taxon>
        <taxon>Arundo</taxon>
    </lineage>
</organism>
<sequence length="51" mass="6326">MMRNILRGLESKVVRRMNQRTEEADFKRKINKQGNRREQDHREVTERTRMP</sequence>
<accession>A0A0A9A6C3</accession>
<dbReference type="EMBL" id="GBRH01253345">
    <property type="protein sequence ID" value="JAD44550.1"/>
    <property type="molecule type" value="Transcribed_RNA"/>
</dbReference>
<feature type="region of interest" description="Disordered" evidence="1">
    <location>
        <begin position="19"/>
        <end position="51"/>
    </location>
</feature>
<dbReference type="AlphaFoldDB" id="A0A0A9A6C3"/>
<protein>
    <submittedName>
        <fullName evidence="2">Uncharacterized protein</fullName>
    </submittedName>
</protein>
<reference evidence="2" key="2">
    <citation type="journal article" date="2015" name="Data Brief">
        <title>Shoot transcriptome of the giant reed, Arundo donax.</title>
        <authorList>
            <person name="Barrero R.A."/>
            <person name="Guerrero F.D."/>
            <person name="Moolhuijzen P."/>
            <person name="Goolsby J.A."/>
            <person name="Tidwell J."/>
            <person name="Bellgard S.E."/>
            <person name="Bellgard M.I."/>
        </authorList>
    </citation>
    <scope>NUCLEOTIDE SEQUENCE</scope>
    <source>
        <tissue evidence="2">Shoot tissue taken approximately 20 cm above the soil surface</tissue>
    </source>
</reference>
<name>A0A0A9A6C3_ARUDO</name>